<reference evidence="12" key="1">
    <citation type="journal article" date="2016" name="Nature">
        <title>The genome of the seagrass Zostera marina reveals angiosperm adaptation to the sea.</title>
        <authorList>
            <person name="Olsen J.L."/>
            <person name="Rouze P."/>
            <person name="Verhelst B."/>
            <person name="Lin Y.-C."/>
            <person name="Bayer T."/>
            <person name="Collen J."/>
            <person name="Dattolo E."/>
            <person name="De Paoli E."/>
            <person name="Dittami S."/>
            <person name="Maumus F."/>
            <person name="Michel G."/>
            <person name="Kersting A."/>
            <person name="Lauritano C."/>
            <person name="Lohaus R."/>
            <person name="Toepel M."/>
            <person name="Tonon T."/>
            <person name="Vanneste K."/>
            <person name="Amirebrahimi M."/>
            <person name="Brakel J."/>
            <person name="Bostroem C."/>
            <person name="Chovatia M."/>
            <person name="Grimwood J."/>
            <person name="Jenkins J.W."/>
            <person name="Jueterbock A."/>
            <person name="Mraz A."/>
            <person name="Stam W.T."/>
            <person name="Tice H."/>
            <person name="Bornberg-Bauer E."/>
            <person name="Green P.J."/>
            <person name="Pearson G.A."/>
            <person name="Procaccini G."/>
            <person name="Duarte C.M."/>
            <person name="Schmutz J."/>
            <person name="Reusch T.B.H."/>
            <person name="Van de Peer Y."/>
        </authorList>
    </citation>
    <scope>NUCLEOTIDE SEQUENCE [LARGE SCALE GENOMIC DNA]</scope>
    <source>
        <strain evidence="12">cv. Finnish</strain>
    </source>
</reference>
<feature type="signal peptide" evidence="9">
    <location>
        <begin position="1"/>
        <end position="24"/>
    </location>
</feature>
<dbReference type="OrthoDB" id="782765at2759"/>
<evidence type="ECO:0000256" key="3">
    <source>
        <dbReference type="ARBA" id="ARBA00022525"/>
    </source>
</evidence>
<comment type="similarity">
    <text evidence="8">Belongs to the plant egg cell-secreted peptide family.</text>
</comment>
<comment type="subcellular location">
    <subcellularLocation>
        <location evidence="1">Cytoplasmic vesicle</location>
    </subcellularLocation>
    <subcellularLocation>
        <location evidence="2">Secreted</location>
    </subcellularLocation>
</comment>
<evidence type="ECO:0000256" key="2">
    <source>
        <dbReference type="ARBA" id="ARBA00004613"/>
    </source>
</evidence>
<evidence type="ECO:0000256" key="1">
    <source>
        <dbReference type="ARBA" id="ARBA00004541"/>
    </source>
</evidence>
<dbReference type="AlphaFoldDB" id="A0A0K9NU88"/>
<dbReference type="OMA" id="AYDNTET"/>
<feature type="chain" id="PRO_5005527335" evidence="9">
    <location>
        <begin position="25"/>
        <end position="130"/>
    </location>
</feature>
<dbReference type="Pfam" id="PF05617">
    <property type="entry name" value="Prolamin_like"/>
    <property type="match status" value="1"/>
</dbReference>
<keyword evidence="12" id="KW-1185">Reference proteome</keyword>
<dbReference type="GO" id="GO:0009567">
    <property type="term" value="P:double fertilization forming a zygote and endosperm"/>
    <property type="evidence" value="ECO:0000318"/>
    <property type="project" value="GO_Central"/>
</dbReference>
<accession>A0A0K9NU88</accession>
<dbReference type="InterPro" id="IPR008502">
    <property type="entry name" value="Prolamin-like"/>
</dbReference>
<evidence type="ECO:0000256" key="4">
    <source>
        <dbReference type="ARBA" id="ARBA00022729"/>
    </source>
</evidence>
<evidence type="ECO:0000259" key="10">
    <source>
        <dbReference type="Pfam" id="PF05617"/>
    </source>
</evidence>
<keyword evidence="4 9" id="KW-0732">Signal</keyword>
<dbReference type="Proteomes" id="UP000036987">
    <property type="component" value="Unassembled WGS sequence"/>
</dbReference>
<keyword evidence="5" id="KW-0278">Fertilization</keyword>
<dbReference type="PANTHER" id="PTHR35293">
    <property type="entry name" value="EGG CELL-SECRETED PROTEIN 1.5"/>
    <property type="match status" value="1"/>
</dbReference>
<dbReference type="EMBL" id="LFYR01001757">
    <property type="protein sequence ID" value="KMZ59597.1"/>
    <property type="molecule type" value="Genomic_DNA"/>
</dbReference>
<dbReference type="GO" id="GO:0080155">
    <property type="term" value="P:regulation of double fertilization forming a zygote and endosperm"/>
    <property type="evidence" value="ECO:0000318"/>
    <property type="project" value="GO_Central"/>
</dbReference>
<dbReference type="InterPro" id="IPR044711">
    <property type="entry name" value="EC11-15"/>
</dbReference>
<proteinExistence type="inferred from homology"/>
<name>A0A0K9NU88_ZOSMR</name>
<sequence length="130" mass="14006">MGLRKPTSLVLALCCILLIGSAVAREGLMENRKILPLLERLESSAGAGGGNCWSALFKLSSCTNEIILFFVNGESYLGMECCRSIRIITHQCWPSMLSSVGYTAEEGDILRGYCDATTIDADAAAPTRII</sequence>
<gene>
    <name evidence="11" type="ORF">ZOSMA_66G00180</name>
</gene>
<organism evidence="11 12">
    <name type="scientific">Zostera marina</name>
    <name type="common">Eelgrass</name>
    <dbReference type="NCBI Taxonomy" id="29655"/>
    <lineage>
        <taxon>Eukaryota</taxon>
        <taxon>Viridiplantae</taxon>
        <taxon>Streptophyta</taxon>
        <taxon>Embryophyta</taxon>
        <taxon>Tracheophyta</taxon>
        <taxon>Spermatophyta</taxon>
        <taxon>Magnoliopsida</taxon>
        <taxon>Liliopsida</taxon>
        <taxon>Zosteraceae</taxon>
        <taxon>Zostera</taxon>
    </lineage>
</organism>
<keyword evidence="3" id="KW-0964">Secreted</keyword>
<dbReference type="PANTHER" id="PTHR35293:SF10">
    <property type="entry name" value="EGG CELL-SECRETED PROTEIN 1.2-RELATED"/>
    <property type="match status" value="1"/>
</dbReference>
<evidence type="ECO:0000256" key="6">
    <source>
        <dbReference type="ARBA" id="ARBA00023329"/>
    </source>
</evidence>
<keyword evidence="6" id="KW-0968">Cytoplasmic vesicle</keyword>
<protein>
    <submittedName>
        <fullName evidence="11">Egg cell-secreted protein 1.4</fullName>
    </submittedName>
</protein>
<dbReference type="GO" id="GO:0031410">
    <property type="term" value="C:cytoplasmic vesicle"/>
    <property type="evidence" value="ECO:0007669"/>
    <property type="project" value="UniProtKB-SubCell"/>
</dbReference>
<comment type="function">
    <text evidence="7">Involved in the regulation of gamete interactions during the double fertilization and to prevent multiple-pollen tube attraction; mediates the redistribution of the gamete fusogen HAP2/GCS1 to the cell surface after secretion upon sperm arrival.</text>
</comment>
<dbReference type="GO" id="GO:0005576">
    <property type="term" value="C:extracellular region"/>
    <property type="evidence" value="ECO:0000318"/>
    <property type="project" value="GO_Central"/>
</dbReference>
<evidence type="ECO:0000313" key="12">
    <source>
        <dbReference type="Proteomes" id="UP000036987"/>
    </source>
</evidence>
<feature type="domain" description="Prolamin-like" evidence="10">
    <location>
        <begin position="51"/>
        <end position="115"/>
    </location>
</feature>
<dbReference type="GO" id="GO:2000008">
    <property type="term" value="P:regulation of protein localization to cell surface"/>
    <property type="evidence" value="ECO:0000318"/>
    <property type="project" value="GO_Central"/>
</dbReference>
<evidence type="ECO:0000256" key="5">
    <source>
        <dbReference type="ARBA" id="ARBA00023279"/>
    </source>
</evidence>
<evidence type="ECO:0000313" key="11">
    <source>
        <dbReference type="EMBL" id="KMZ59597.1"/>
    </source>
</evidence>
<comment type="caution">
    <text evidence="11">The sequence shown here is derived from an EMBL/GenBank/DDBJ whole genome shotgun (WGS) entry which is preliminary data.</text>
</comment>
<evidence type="ECO:0000256" key="9">
    <source>
        <dbReference type="SAM" id="SignalP"/>
    </source>
</evidence>
<evidence type="ECO:0000256" key="8">
    <source>
        <dbReference type="ARBA" id="ARBA00034484"/>
    </source>
</evidence>
<dbReference type="GO" id="GO:0031982">
    <property type="term" value="C:vesicle"/>
    <property type="evidence" value="ECO:0000318"/>
    <property type="project" value="GO_Central"/>
</dbReference>
<evidence type="ECO:0000256" key="7">
    <source>
        <dbReference type="ARBA" id="ARBA00034457"/>
    </source>
</evidence>